<accession>A0ABV5VGR4</accession>
<evidence type="ECO:0000313" key="4">
    <source>
        <dbReference type="Proteomes" id="UP001589703"/>
    </source>
</evidence>
<gene>
    <name evidence="3" type="ORF">ACFFRO_17070</name>
</gene>
<comment type="caution">
    <text evidence="3">The sequence shown here is derived from an EMBL/GenBank/DDBJ whole genome shotgun (WGS) entry which is preliminary data.</text>
</comment>
<feature type="transmembrane region" description="Helical" evidence="1">
    <location>
        <begin position="116"/>
        <end position="136"/>
    </location>
</feature>
<dbReference type="RefSeq" id="WP_247464099.1">
    <property type="nucleotide sequence ID" value="NZ_JBHMAR010000019.1"/>
</dbReference>
<keyword evidence="3" id="KW-0808">Transferase</keyword>
<dbReference type="EMBL" id="JBHMAR010000019">
    <property type="protein sequence ID" value="MFB9736828.1"/>
    <property type="molecule type" value="Genomic_DNA"/>
</dbReference>
<sequence>MLYGIAAALAALFLSAALAALAATAARRFVAPRGRGGPRPVAPWFGGLAVALATCAVGAAGPALGVRPLGEGTGALLAAGAAVAALGLAADLWRLRSRFLFAGTASAAACVMPYERTGVVGGVLAVLFVAGAALAFRSLDHADVPTGASGAVGVVTAFGVGACAAAEALDGLALLLSVHAAALTGFLTQQHRHFLVRRHRHTAAHLAPSGPSHSTQVRQPLIAPHRPPLAARPRQSAGAALGASGALFTGFLLAASAVPACAGRGPGAGAGVLFALTALPVADVVLVAVSRRRAGRPLLRGGPDHLAHRLRRLGLTAQAVTVLLGAAAFATVAAGVMVHTGRAGQGAVLWVAGGMAAVVCLLLRVNPYGPRKVSNRTHRMASAQVRASLRVRNG</sequence>
<feature type="transmembrane region" description="Helical" evidence="1">
    <location>
        <begin position="44"/>
        <end position="64"/>
    </location>
</feature>
<keyword evidence="1" id="KW-0812">Transmembrane</keyword>
<protein>
    <submittedName>
        <fullName evidence="3">Undecaprenyl/decaprenyl-phosphate alpha-N-acetylglucosaminyl 1-phosphate transferase</fullName>
    </submittedName>
</protein>
<feature type="transmembrane region" description="Helical" evidence="1">
    <location>
        <begin position="347"/>
        <end position="366"/>
    </location>
</feature>
<feature type="transmembrane region" description="Helical" evidence="1">
    <location>
        <begin position="76"/>
        <end position="96"/>
    </location>
</feature>
<keyword evidence="4" id="KW-1185">Reference proteome</keyword>
<feature type="chain" id="PRO_5045455013" evidence="2">
    <location>
        <begin position="23"/>
        <end position="394"/>
    </location>
</feature>
<dbReference type="GO" id="GO:0016740">
    <property type="term" value="F:transferase activity"/>
    <property type="evidence" value="ECO:0007669"/>
    <property type="project" value="UniProtKB-KW"/>
</dbReference>
<feature type="transmembrane region" description="Helical" evidence="1">
    <location>
        <begin position="236"/>
        <end position="258"/>
    </location>
</feature>
<dbReference type="Proteomes" id="UP001589703">
    <property type="component" value="Unassembled WGS sequence"/>
</dbReference>
<proteinExistence type="predicted"/>
<reference evidence="3 4" key="1">
    <citation type="submission" date="2024-09" db="EMBL/GenBank/DDBJ databases">
        <authorList>
            <person name="Sun Q."/>
            <person name="Mori K."/>
        </authorList>
    </citation>
    <scope>NUCLEOTIDE SEQUENCE [LARGE SCALE GENOMIC DNA]</scope>
    <source>
        <strain evidence="3 4">JCM 10918</strain>
    </source>
</reference>
<feature type="transmembrane region" description="Helical" evidence="1">
    <location>
        <begin position="319"/>
        <end position="341"/>
    </location>
</feature>
<feature type="transmembrane region" description="Helical" evidence="1">
    <location>
        <begin position="270"/>
        <end position="290"/>
    </location>
</feature>
<keyword evidence="1" id="KW-0472">Membrane</keyword>
<evidence type="ECO:0000256" key="1">
    <source>
        <dbReference type="SAM" id="Phobius"/>
    </source>
</evidence>
<keyword evidence="1" id="KW-1133">Transmembrane helix</keyword>
<organism evidence="3 4">
    <name type="scientific">Streptomyces thermocoprophilus</name>
    <dbReference type="NCBI Taxonomy" id="78356"/>
    <lineage>
        <taxon>Bacteria</taxon>
        <taxon>Bacillati</taxon>
        <taxon>Actinomycetota</taxon>
        <taxon>Actinomycetes</taxon>
        <taxon>Kitasatosporales</taxon>
        <taxon>Streptomycetaceae</taxon>
        <taxon>Streptomyces</taxon>
    </lineage>
</organism>
<keyword evidence="2" id="KW-0732">Signal</keyword>
<feature type="signal peptide" evidence="2">
    <location>
        <begin position="1"/>
        <end position="22"/>
    </location>
</feature>
<feature type="transmembrane region" description="Helical" evidence="1">
    <location>
        <begin position="148"/>
        <end position="166"/>
    </location>
</feature>
<name>A0ABV5VGR4_9ACTN</name>
<evidence type="ECO:0000256" key="2">
    <source>
        <dbReference type="SAM" id="SignalP"/>
    </source>
</evidence>
<evidence type="ECO:0000313" key="3">
    <source>
        <dbReference type="EMBL" id="MFB9736828.1"/>
    </source>
</evidence>